<protein>
    <recommendedName>
        <fullName evidence="2">Lon N-terminal domain-containing protein</fullName>
    </recommendedName>
</protein>
<dbReference type="PANTHER" id="PTHR46732:SF8">
    <property type="entry name" value="ATP-DEPENDENT PROTEASE LA (LON) DOMAIN PROTEIN"/>
    <property type="match status" value="1"/>
</dbReference>
<evidence type="ECO:0000313" key="3">
    <source>
        <dbReference type="EMBL" id="GHP04364.1"/>
    </source>
</evidence>
<dbReference type="PANTHER" id="PTHR46732">
    <property type="entry name" value="ATP-DEPENDENT PROTEASE LA (LON) DOMAIN PROTEIN"/>
    <property type="match status" value="1"/>
</dbReference>
<dbReference type="AlphaFoldDB" id="A0A830HBA7"/>
<feature type="region of interest" description="Disordered" evidence="1">
    <location>
        <begin position="80"/>
        <end position="101"/>
    </location>
</feature>
<accession>A0A830HBA7</accession>
<feature type="domain" description="Lon N-terminal" evidence="2">
    <location>
        <begin position="111"/>
        <end position="256"/>
    </location>
</feature>
<proteinExistence type="predicted"/>
<dbReference type="InterPro" id="IPR015947">
    <property type="entry name" value="PUA-like_sf"/>
</dbReference>
<dbReference type="EMBL" id="BNJQ01000007">
    <property type="protein sequence ID" value="GHP04364.1"/>
    <property type="molecule type" value="Genomic_DNA"/>
</dbReference>
<dbReference type="SUPFAM" id="SSF88697">
    <property type="entry name" value="PUA domain-like"/>
    <property type="match status" value="1"/>
</dbReference>
<evidence type="ECO:0000313" key="4">
    <source>
        <dbReference type="Proteomes" id="UP000660262"/>
    </source>
</evidence>
<evidence type="ECO:0000259" key="2">
    <source>
        <dbReference type="Pfam" id="PF02190"/>
    </source>
</evidence>
<dbReference type="Proteomes" id="UP000660262">
    <property type="component" value="Unassembled WGS sequence"/>
</dbReference>
<evidence type="ECO:0000256" key="1">
    <source>
        <dbReference type="SAM" id="MobiDB-lite"/>
    </source>
</evidence>
<dbReference type="OrthoDB" id="44735at2759"/>
<keyword evidence="4" id="KW-1185">Reference proteome</keyword>
<feature type="compositionally biased region" description="Gly residues" evidence="1">
    <location>
        <begin position="1"/>
        <end position="11"/>
    </location>
</feature>
<dbReference type="Pfam" id="PF02190">
    <property type="entry name" value="LON_substr_bdg"/>
    <property type="match status" value="1"/>
</dbReference>
<organism evidence="3 4">
    <name type="scientific">Pycnococcus provasolii</name>
    <dbReference type="NCBI Taxonomy" id="41880"/>
    <lineage>
        <taxon>Eukaryota</taxon>
        <taxon>Viridiplantae</taxon>
        <taxon>Chlorophyta</taxon>
        <taxon>Pseudoscourfieldiophyceae</taxon>
        <taxon>Pseudoscourfieldiales</taxon>
        <taxon>Pycnococcaceae</taxon>
        <taxon>Pycnococcus</taxon>
    </lineage>
</organism>
<gene>
    <name evidence="3" type="ORF">PPROV_000311800</name>
</gene>
<sequence length="409" mass="44962">MMSCGVPGGGIHVQSRKMSSSPFKKKTFQRGACKGPNLRCVSSSAGAAGQQPGGPESELAGLPGWADVEWLAPLDRFAPDETETNAAGDSAADGGGVVDLDAPPPTANMNTIPLFPLGSQPYLPNSEQVLNIFEPRYRALYDNILMNGSRRFAVPLVRPVDDDILSGGGGLQLAVTCPVFYLETLKEVSEQTNDSVKYVCVHKVLDRRVKLKRVLNPSRWFDRSSYLVAEYEECEDTDDDVNTSEEEARVIALWNEVHSLQSKSEEEVRLAEGVVGSDVSMSRGGDMGSLWRSLSIWYELVTQRCSRKQSAMEARIQEILRNHFIGGGEGVPSSVAFADLPESVKTEIMRIQEEFKDEVPDEITNLVTSFSWMATHDSHAGRLGVFETVLESERKRLAARASLKALFEK</sequence>
<comment type="caution">
    <text evidence="3">The sequence shown here is derived from an EMBL/GenBank/DDBJ whole genome shotgun (WGS) entry which is preliminary data.</text>
</comment>
<feature type="region of interest" description="Disordered" evidence="1">
    <location>
        <begin position="1"/>
        <end position="30"/>
    </location>
</feature>
<name>A0A830HBA7_9CHLO</name>
<reference evidence="3" key="1">
    <citation type="submission" date="2020-10" db="EMBL/GenBank/DDBJ databases">
        <title>Unveiling of a novel bifunctional photoreceptor, Dualchrome1, isolated from a cosmopolitan green alga.</title>
        <authorList>
            <person name="Suzuki S."/>
            <person name="Kawachi M."/>
        </authorList>
    </citation>
    <scope>NUCLEOTIDE SEQUENCE</scope>
    <source>
        <strain evidence="3">NIES 2893</strain>
    </source>
</reference>
<dbReference type="Gene3D" id="2.30.130.40">
    <property type="entry name" value="LON domain-like"/>
    <property type="match status" value="1"/>
</dbReference>
<dbReference type="InterPro" id="IPR046336">
    <property type="entry name" value="Lon_prtase_N_sf"/>
</dbReference>
<dbReference type="InterPro" id="IPR003111">
    <property type="entry name" value="Lon_prtase_N"/>
</dbReference>